<reference evidence="2" key="1">
    <citation type="submission" date="2013-09" db="EMBL/GenBank/DDBJ databases">
        <title>The Genome Sequence of Anopheles culicifacies species A.</title>
        <authorList>
            <consortium name="The Broad Institute Genomics Platform"/>
            <person name="Neafsey D.E."/>
            <person name="Besansky N."/>
            <person name="Howell P."/>
            <person name="Walton C."/>
            <person name="Young S.K."/>
            <person name="Zeng Q."/>
            <person name="Gargeya S."/>
            <person name="Fitzgerald M."/>
            <person name="Haas B."/>
            <person name="Abouelleil A."/>
            <person name="Allen A.W."/>
            <person name="Alvarado L."/>
            <person name="Arachchi H.M."/>
            <person name="Berlin A.M."/>
            <person name="Chapman S.B."/>
            <person name="Gainer-Dewar J."/>
            <person name="Goldberg J."/>
            <person name="Griggs A."/>
            <person name="Gujja S."/>
            <person name="Hansen M."/>
            <person name="Howarth C."/>
            <person name="Imamovic A."/>
            <person name="Ireland A."/>
            <person name="Larimer J."/>
            <person name="McCowan C."/>
            <person name="Murphy C."/>
            <person name="Pearson M."/>
            <person name="Poon T.W."/>
            <person name="Priest M."/>
            <person name="Roberts A."/>
            <person name="Saif S."/>
            <person name="Shea T."/>
            <person name="Sisk P."/>
            <person name="Sykes S."/>
            <person name="Wortman J."/>
            <person name="Nusbaum C."/>
            <person name="Birren B."/>
        </authorList>
    </citation>
    <scope>NUCLEOTIDE SEQUENCE [LARGE SCALE GENOMIC DNA]</scope>
    <source>
        <strain evidence="2">A-37</strain>
    </source>
</reference>
<dbReference type="AlphaFoldDB" id="A0A182MVG5"/>
<keyword evidence="2" id="KW-1185">Reference proteome</keyword>
<name>A0A182MVG5_9DIPT</name>
<dbReference type="EnsemblMetazoa" id="ACUA027229-RA">
    <property type="protein sequence ID" value="ACUA027229-PA"/>
    <property type="gene ID" value="ACUA027229"/>
</dbReference>
<dbReference type="VEuPathDB" id="VectorBase:ACUA027229"/>
<evidence type="ECO:0000313" key="2">
    <source>
        <dbReference type="Proteomes" id="UP000075883"/>
    </source>
</evidence>
<proteinExistence type="predicted"/>
<protein>
    <submittedName>
        <fullName evidence="1">Uncharacterized protein</fullName>
    </submittedName>
</protein>
<sequence>MPEMVAFNSPETVIPTISSTDRALKPLKRRTSALNTMFYYLGLQKQSDEDTPKNQFFRILNSTATQINALLLTLTLFVVGKVGFGTGASQRRLTRFLQYGSVAATVPHGSAVDDR</sequence>
<accession>A0A182MVG5</accession>
<reference evidence="1" key="2">
    <citation type="submission" date="2020-05" db="UniProtKB">
        <authorList>
            <consortium name="EnsemblMetazoa"/>
        </authorList>
    </citation>
    <scope>IDENTIFICATION</scope>
    <source>
        <strain evidence="1">A-37</strain>
    </source>
</reference>
<organism evidence="1 2">
    <name type="scientific">Anopheles culicifacies</name>
    <dbReference type="NCBI Taxonomy" id="139723"/>
    <lineage>
        <taxon>Eukaryota</taxon>
        <taxon>Metazoa</taxon>
        <taxon>Ecdysozoa</taxon>
        <taxon>Arthropoda</taxon>
        <taxon>Hexapoda</taxon>
        <taxon>Insecta</taxon>
        <taxon>Pterygota</taxon>
        <taxon>Neoptera</taxon>
        <taxon>Endopterygota</taxon>
        <taxon>Diptera</taxon>
        <taxon>Nematocera</taxon>
        <taxon>Culicoidea</taxon>
        <taxon>Culicidae</taxon>
        <taxon>Anophelinae</taxon>
        <taxon>Anopheles</taxon>
        <taxon>culicifacies species complex</taxon>
    </lineage>
</organism>
<dbReference type="Proteomes" id="UP000075883">
    <property type="component" value="Unassembled WGS sequence"/>
</dbReference>
<dbReference type="STRING" id="139723.A0A182MVG5"/>
<evidence type="ECO:0000313" key="1">
    <source>
        <dbReference type="EnsemblMetazoa" id="ACUA027229-PA"/>
    </source>
</evidence>
<dbReference type="EMBL" id="AXCM01007516">
    <property type="status" value="NOT_ANNOTATED_CDS"/>
    <property type="molecule type" value="Genomic_DNA"/>
</dbReference>